<protein>
    <submittedName>
        <fullName evidence="1">Uncharacterized protein</fullName>
    </submittedName>
</protein>
<accession>A0A3L6FVQ2</accession>
<gene>
    <name evidence="1" type="ORF">Zm00014a_016102</name>
</gene>
<sequence length="18" mass="2143">MAYLGFYLRGCRSKKIHV</sequence>
<dbReference type="AlphaFoldDB" id="A0A3L6FVQ2"/>
<evidence type="ECO:0000313" key="1">
    <source>
        <dbReference type="EMBL" id="PWZ38947.1"/>
    </source>
</evidence>
<dbReference type="Proteomes" id="UP000251960">
    <property type="component" value="Chromosome 2"/>
</dbReference>
<name>A0A3L6FVQ2_MAIZE</name>
<reference evidence="1" key="1">
    <citation type="journal article" date="2018" name="Nat. Genet.">
        <title>Extensive intraspecific gene order and gene structural variations between Mo17 and other maize genomes.</title>
        <authorList>
            <person name="Sun S."/>
            <person name="Zhou Y."/>
            <person name="Chen J."/>
            <person name="Shi J."/>
            <person name="Zhao H."/>
            <person name="Zhao H."/>
            <person name="Song W."/>
            <person name="Zhang M."/>
            <person name="Cui Y."/>
            <person name="Dong X."/>
            <person name="Liu H."/>
            <person name="Ma X."/>
            <person name="Jiao Y."/>
            <person name="Wang B."/>
            <person name="Wei X."/>
            <person name="Stein J.C."/>
            <person name="Glaubitz J.C."/>
            <person name="Lu F."/>
            <person name="Yu G."/>
            <person name="Liang C."/>
            <person name="Fengler K."/>
            <person name="Li B."/>
            <person name="Rafalski A."/>
            <person name="Schnable P.S."/>
            <person name="Ware D.H."/>
            <person name="Buckler E.S."/>
            <person name="Lai J."/>
        </authorList>
    </citation>
    <scope>NUCLEOTIDE SEQUENCE [LARGE SCALE GENOMIC DNA]</scope>
    <source>
        <tissue evidence="1">Seedling</tissue>
    </source>
</reference>
<organism evidence="1">
    <name type="scientific">Zea mays</name>
    <name type="common">Maize</name>
    <dbReference type="NCBI Taxonomy" id="4577"/>
    <lineage>
        <taxon>Eukaryota</taxon>
        <taxon>Viridiplantae</taxon>
        <taxon>Streptophyta</taxon>
        <taxon>Embryophyta</taxon>
        <taxon>Tracheophyta</taxon>
        <taxon>Spermatophyta</taxon>
        <taxon>Magnoliopsida</taxon>
        <taxon>Liliopsida</taxon>
        <taxon>Poales</taxon>
        <taxon>Poaceae</taxon>
        <taxon>PACMAD clade</taxon>
        <taxon>Panicoideae</taxon>
        <taxon>Andropogonodae</taxon>
        <taxon>Andropogoneae</taxon>
        <taxon>Tripsacinae</taxon>
        <taxon>Zea</taxon>
    </lineage>
</organism>
<comment type="caution">
    <text evidence="1">The sequence shown here is derived from an EMBL/GenBank/DDBJ whole genome shotgun (WGS) entry which is preliminary data.</text>
</comment>
<proteinExistence type="predicted"/>
<dbReference type="EMBL" id="NCVQ01000003">
    <property type="protein sequence ID" value="PWZ38947.1"/>
    <property type="molecule type" value="Genomic_DNA"/>
</dbReference>